<comment type="caution">
    <text evidence="3">The sequence shown here is derived from an EMBL/GenBank/DDBJ whole genome shotgun (WGS) entry which is preliminary data.</text>
</comment>
<evidence type="ECO:0000259" key="2">
    <source>
        <dbReference type="Pfam" id="PF07589"/>
    </source>
</evidence>
<dbReference type="EMBL" id="JBIGHV010000022">
    <property type="protein sequence ID" value="MFG6433911.1"/>
    <property type="molecule type" value="Genomic_DNA"/>
</dbReference>
<gene>
    <name evidence="3" type="ORF">ACG00Y_28720</name>
</gene>
<organism evidence="3 4">
    <name type="scientific">Pelomonas parva</name>
    <dbReference type="NCBI Taxonomy" id="3299032"/>
    <lineage>
        <taxon>Bacteria</taxon>
        <taxon>Pseudomonadati</taxon>
        <taxon>Pseudomonadota</taxon>
        <taxon>Betaproteobacteria</taxon>
        <taxon>Burkholderiales</taxon>
        <taxon>Sphaerotilaceae</taxon>
        <taxon>Roseateles</taxon>
    </lineage>
</organism>
<evidence type="ECO:0000313" key="4">
    <source>
        <dbReference type="Proteomes" id="UP001606210"/>
    </source>
</evidence>
<evidence type="ECO:0000313" key="3">
    <source>
        <dbReference type="EMBL" id="MFG6433911.1"/>
    </source>
</evidence>
<dbReference type="Proteomes" id="UP001606210">
    <property type="component" value="Unassembled WGS sequence"/>
</dbReference>
<dbReference type="RefSeq" id="WP_394485068.1">
    <property type="nucleotide sequence ID" value="NZ_JBIGHV010000022.1"/>
</dbReference>
<reference evidence="3 4" key="1">
    <citation type="submission" date="2024-08" db="EMBL/GenBank/DDBJ databases">
        <authorList>
            <person name="Lu H."/>
        </authorList>
    </citation>
    <scope>NUCLEOTIDE SEQUENCE [LARGE SCALE GENOMIC DNA]</scope>
    <source>
        <strain evidence="3 4">LYH14W</strain>
    </source>
</reference>
<feature type="chain" id="PRO_5047031515" evidence="1">
    <location>
        <begin position="22"/>
        <end position="201"/>
    </location>
</feature>
<keyword evidence="1" id="KW-0732">Signal</keyword>
<feature type="signal peptide" evidence="1">
    <location>
        <begin position="1"/>
        <end position="21"/>
    </location>
</feature>
<protein>
    <submittedName>
        <fullName evidence="3">PEP-CTERM sorting domain-containing protein</fullName>
    </submittedName>
</protein>
<proteinExistence type="predicted"/>
<accession>A0ABW7FBB4</accession>
<dbReference type="Pfam" id="PF07589">
    <property type="entry name" value="PEP-CTERM"/>
    <property type="match status" value="1"/>
</dbReference>
<evidence type="ECO:0000256" key="1">
    <source>
        <dbReference type="SAM" id="SignalP"/>
    </source>
</evidence>
<name>A0ABW7FBB4_9BURK</name>
<feature type="domain" description="Ice-binding protein C-terminal" evidence="2">
    <location>
        <begin position="175"/>
        <end position="198"/>
    </location>
</feature>
<dbReference type="InterPro" id="IPR013424">
    <property type="entry name" value="Ice-binding_C"/>
</dbReference>
<keyword evidence="4" id="KW-1185">Reference proteome</keyword>
<sequence>MNKLFKLSAFWLALIAGSANAGPIGISGFSGNETVTTFDNLNLPFQNTGALQLDGNTFATDNNQFRYLKPGDFFQDCTSECIANNAELGWLEVRLGSPTNRAGALVGGRGYAGFVDFFDTADNLLGSINFGGNPAIVFVGWEDLTVGIGRVRFTDTRPDSRILPLDDFRFEATNAVPLPGTLPLAGLALLGMRFVRRRQVA</sequence>